<evidence type="ECO:0000313" key="4">
    <source>
        <dbReference type="EMBL" id="VUF15515.1"/>
    </source>
</evidence>
<proteinExistence type="predicted"/>
<dbReference type="GO" id="GO:0007005">
    <property type="term" value="P:mitochondrion organization"/>
    <property type="evidence" value="ECO:0007669"/>
    <property type="project" value="TreeGrafter"/>
</dbReference>
<dbReference type="SMART" id="SM00382">
    <property type="entry name" value="AAA"/>
    <property type="match status" value="1"/>
</dbReference>
<dbReference type="GO" id="GO:0006515">
    <property type="term" value="P:protein quality control for misfolded or incompletely synthesized proteins"/>
    <property type="evidence" value="ECO:0007669"/>
    <property type="project" value="TreeGrafter"/>
</dbReference>
<evidence type="ECO:0000313" key="3">
    <source>
        <dbReference type="EMBL" id="GJD58781.1"/>
    </source>
</evidence>
<dbReference type="Proteomes" id="UP000401717">
    <property type="component" value="Unassembled WGS sequence"/>
</dbReference>
<feature type="region of interest" description="Disordered" evidence="1">
    <location>
        <begin position="532"/>
        <end position="604"/>
    </location>
</feature>
<reference evidence="3" key="2">
    <citation type="journal article" date="2021" name="Front. Microbiol.">
        <title>Comprehensive Comparative Genomics and Phenotyping of Methylobacterium Species.</title>
        <authorList>
            <person name="Alessa O."/>
            <person name="Ogura Y."/>
            <person name="Fujitani Y."/>
            <person name="Takami H."/>
            <person name="Hayashi T."/>
            <person name="Sahin N."/>
            <person name="Tani A."/>
        </authorList>
    </citation>
    <scope>NUCLEOTIDE SEQUENCE</scope>
    <source>
        <strain evidence="3">DSM 22415</strain>
    </source>
</reference>
<dbReference type="InterPro" id="IPR003593">
    <property type="entry name" value="AAA+_ATPase"/>
</dbReference>
<name>A0A564G4R8_9HYPH</name>
<dbReference type="OrthoDB" id="5297432at2"/>
<dbReference type="InterPro" id="IPR027417">
    <property type="entry name" value="P-loop_NTPase"/>
</dbReference>
<dbReference type="PANTHER" id="PTHR43718">
    <property type="entry name" value="LON PROTEASE"/>
    <property type="match status" value="1"/>
</dbReference>
<feature type="region of interest" description="Disordered" evidence="1">
    <location>
        <begin position="210"/>
        <end position="243"/>
    </location>
</feature>
<feature type="domain" description="AAA+ ATPase" evidence="2">
    <location>
        <begin position="314"/>
        <end position="461"/>
    </location>
</feature>
<dbReference type="GO" id="GO:0004176">
    <property type="term" value="F:ATP-dependent peptidase activity"/>
    <property type="evidence" value="ECO:0007669"/>
    <property type="project" value="InterPro"/>
</dbReference>
<dbReference type="Proteomes" id="UP001055303">
    <property type="component" value="Unassembled WGS sequence"/>
</dbReference>
<dbReference type="GO" id="GO:0003697">
    <property type="term" value="F:single-stranded DNA binding"/>
    <property type="evidence" value="ECO:0007669"/>
    <property type="project" value="TreeGrafter"/>
</dbReference>
<evidence type="ECO:0000313" key="5">
    <source>
        <dbReference type="Proteomes" id="UP000401717"/>
    </source>
</evidence>
<evidence type="ECO:0000256" key="1">
    <source>
        <dbReference type="SAM" id="MobiDB-lite"/>
    </source>
</evidence>
<dbReference type="Pfam" id="PF00004">
    <property type="entry name" value="AAA"/>
    <property type="match status" value="1"/>
</dbReference>
<dbReference type="Gene3D" id="3.40.50.300">
    <property type="entry name" value="P-loop containing nucleotide triphosphate hydrolases"/>
    <property type="match status" value="1"/>
</dbReference>
<dbReference type="InterPro" id="IPR027065">
    <property type="entry name" value="Lon_Prtase"/>
</dbReference>
<feature type="compositionally biased region" description="Low complexity" evidence="1">
    <location>
        <begin position="564"/>
        <end position="599"/>
    </location>
</feature>
<dbReference type="InterPro" id="IPR003959">
    <property type="entry name" value="ATPase_AAA_core"/>
</dbReference>
<dbReference type="AlphaFoldDB" id="A0A564G4R8"/>
<dbReference type="PANTHER" id="PTHR43718:SF2">
    <property type="entry name" value="LON PROTEASE HOMOLOG, MITOCHONDRIAL"/>
    <property type="match status" value="1"/>
</dbReference>
<dbReference type="GO" id="GO:0016887">
    <property type="term" value="F:ATP hydrolysis activity"/>
    <property type="evidence" value="ECO:0007669"/>
    <property type="project" value="InterPro"/>
</dbReference>
<reference evidence="4 5" key="1">
    <citation type="submission" date="2019-06" db="EMBL/GenBank/DDBJ databases">
        <authorList>
            <person name="Rodrigo-Torres L."/>
            <person name="Arahal R. D."/>
            <person name="Lucena T."/>
        </authorList>
    </citation>
    <scope>NUCLEOTIDE SEQUENCE [LARGE SCALE GENOMIC DNA]</scope>
    <source>
        <strain evidence="4 5">SW08-7</strain>
    </source>
</reference>
<feature type="compositionally biased region" description="Basic and acidic residues" evidence="1">
    <location>
        <begin position="216"/>
        <end position="229"/>
    </location>
</feature>
<evidence type="ECO:0000313" key="6">
    <source>
        <dbReference type="Proteomes" id="UP001055303"/>
    </source>
</evidence>
<dbReference type="GO" id="GO:0051131">
    <property type="term" value="P:chaperone-mediated protein complex assembly"/>
    <property type="evidence" value="ECO:0007669"/>
    <property type="project" value="TreeGrafter"/>
</dbReference>
<reference evidence="3" key="3">
    <citation type="submission" date="2021-08" db="EMBL/GenBank/DDBJ databases">
        <authorList>
            <person name="Tani A."/>
            <person name="Ola A."/>
            <person name="Ogura Y."/>
            <person name="Katsura K."/>
            <person name="Hayashi T."/>
        </authorList>
    </citation>
    <scope>NUCLEOTIDE SEQUENCE</scope>
    <source>
        <strain evidence="3">DSM 22415</strain>
    </source>
</reference>
<dbReference type="GO" id="GO:0005524">
    <property type="term" value="F:ATP binding"/>
    <property type="evidence" value="ECO:0007669"/>
    <property type="project" value="InterPro"/>
</dbReference>
<protein>
    <submittedName>
        <fullName evidence="3 4">Lon protease</fullName>
        <ecNumber evidence="4">3.4.21.53</ecNumber>
    </submittedName>
</protein>
<feature type="compositionally biased region" description="Polar residues" evidence="1">
    <location>
        <begin position="549"/>
        <end position="563"/>
    </location>
</feature>
<keyword evidence="4" id="KW-0645">Protease</keyword>
<dbReference type="EC" id="3.4.21.53" evidence="4"/>
<keyword evidence="6" id="KW-1185">Reference proteome</keyword>
<sequence length="671" mass="71593">MTDEIRRAQRARAQRDASTPPDTVTFPATLRQLLDGWPLYWNHPGADLLAWSRSLRRDELPRGLRDALAALDEGTVTAPLAAALAEAFAEAAADTRLTKAVREDCREHASRCRLSAAWLGDYDCAVRAMHEADVSLGGSFDDCERWALMLTRTELSYVAHQNLLGTHDPQQPVHRAVLRERAGQELLAEAEVTRFWAALDRGESRSALRGAVRRGPVRDDTGADPRDPDFDPLDLGEAEAAPPAGVRVAGPLTHLADTRAGLRAEFRDVADRVLPVTPAPDPQAVHAALLRRVPWAPALADAVAGDLVGAPYARVRPLLLVGPPGSGKTSAALALGEILGLPSTLYGAGGVADGMFGGTSRAYHTGRASVPLQAIRRVGRANVLVVIDEGDKAATGDHNGSLVSTLLPYLESTSARRLYDVYLECEVDLSPVSYVITANELARVSGPLRDRCRIIHVPRPGREHLAALAPQIAEALCRERGMHPSEAVLDAAEMESLQRSGAAAHSGSSRHAWRSASTAALMARVTDFGEDEMQQQDNTAPAADLATPAGSTCAPSAWTSRSAPTAGRTGSRGPTSTGSTGRSRSASPSRTRTPPGGTPMASENLAEIRDRIRAAWTARRVCGLVGIAATLRVERIMVLDARGRIPRPDAVRMALEAEAVALCFAPLPRCD</sequence>
<feature type="region of interest" description="Disordered" evidence="1">
    <location>
        <begin position="1"/>
        <end position="24"/>
    </location>
</feature>
<dbReference type="EMBL" id="CABFVH010000058">
    <property type="protein sequence ID" value="VUF15515.1"/>
    <property type="molecule type" value="Genomic_DNA"/>
</dbReference>
<dbReference type="RefSeq" id="WP_144768173.1">
    <property type="nucleotide sequence ID" value="NZ_BPQI01000168.1"/>
</dbReference>
<dbReference type="EMBL" id="BPQI01000168">
    <property type="protein sequence ID" value="GJD58781.1"/>
    <property type="molecule type" value="Genomic_DNA"/>
</dbReference>
<gene>
    <name evidence="4" type="primary">lon1_2</name>
    <name evidence="3" type="synonym">lon_4</name>
    <name evidence="3" type="ORF">IFDJLNFL_4704</name>
    <name evidence="4" type="ORF">MTDSW087_05257</name>
</gene>
<evidence type="ECO:0000259" key="2">
    <source>
        <dbReference type="SMART" id="SM00382"/>
    </source>
</evidence>
<organism evidence="4 5">
    <name type="scientific">Methylobacterium dankookense</name>
    <dbReference type="NCBI Taxonomy" id="560405"/>
    <lineage>
        <taxon>Bacteria</taxon>
        <taxon>Pseudomonadati</taxon>
        <taxon>Pseudomonadota</taxon>
        <taxon>Alphaproteobacteria</taxon>
        <taxon>Hyphomicrobiales</taxon>
        <taxon>Methylobacteriaceae</taxon>
        <taxon>Methylobacterium</taxon>
    </lineage>
</organism>
<dbReference type="GO" id="GO:0004252">
    <property type="term" value="F:serine-type endopeptidase activity"/>
    <property type="evidence" value="ECO:0007669"/>
    <property type="project" value="UniProtKB-EC"/>
</dbReference>
<accession>A0A564G4R8</accession>
<dbReference type="SUPFAM" id="SSF52540">
    <property type="entry name" value="P-loop containing nucleoside triphosphate hydrolases"/>
    <property type="match status" value="1"/>
</dbReference>
<keyword evidence="4" id="KW-0378">Hydrolase</keyword>